<evidence type="ECO:0000256" key="6">
    <source>
        <dbReference type="RuleBase" id="RU003983"/>
    </source>
</evidence>
<dbReference type="CDD" id="cd07331">
    <property type="entry name" value="M48C_Oma1_like"/>
    <property type="match status" value="1"/>
</dbReference>
<dbReference type="GO" id="GO:0004222">
    <property type="term" value="F:metalloendopeptidase activity"/>
    <property type="evidence" value="ECO:0007669"/>
    <property type="project" value="InterPro"/>
</dbReference>
<evidence type="ECO:0000256" key="7">
    <source>
        <dbReference type="SAM" id="SignalP"/>
    </source>
</evidence>
<dbReference type="GO" id="GO:0051603">
    <property type="term" value="P:proteolysis involved in protein catabolic process"/>
    <property type="evidence" value="ECO:0007669"/>
    <property type="project" value="TreeGrafter"/>
</dbReference>
<evidence type="ECO:0000256" key="1">
    <source>
        <dbReference type="ARBA" id="ARBA00022670"/>
    </source>
</evidence>
<keyword evidence="4 6" id="KW-0862">Zinc</keyword>
<dbReference type="InterPro" id="IPR051156">
    <property type="entry name" value="Mito/Outer_Membr_Metalloprot"/>
</dbReference>
<dbReference type="GO" id="GO:0016020">
    <property type="term" value="C:membrane"/>
    <property type="evidence" value="ECO:0007669"/>
    <property type="project" value="TreeGrafter"/>
</dbReference>
<evidence type="ECO:0000313" key="9">
    <source>
        <dbReference type="EMBL" id="NNH77355.1"/>
    </source>
</evidence>
<dbReference type="PANTHER" id="PTHR22726:SF1">
    <property type="entry name" value="METALLOENDOPEPTIDASE OMA1, MITOCHONDRIAL"/>
    <property type="match status" value="1"/>
</dbReference>
<accession>A0A7Y2REM0</accession>
<dbReference type="RefSeq" id="WP_171540202.1">
    <property type="nucleotide sequence ID" value="NZ_JABERL010000018.1"/>
</dbReference>
<evidence type="ECO:0000256" key="5">
    <source>
        <dbReference type="ARBA" id="ARBA00023049"/>
    </source>
</evidence>
<comment type="caution">
    <text evidence="9">The sequence shown here is derived from an EMBL/GenBank/DDBJ whole genome shotgun (WGS) entry which is preliminary data.</text>
</comment>
<dbReference type="Gene3D" id="3.30.2010.10">
    <property type="entry name" value="Metalloproteases ('zincins'), catalytic domain"/>
    <property type="match status" value="1"/>
</dbReference>
<name>A0A7Y2REM0_9GAMM</name>
<reference evidence="9 10" key="1">
    <citation type="submission" date="2020-04" db="EMBL/GenBank/DDBJ databases">
        <title>Acinetobacter Taxon 24.</title>
        <authorList>
            <person name="Nemec A."/>
            <person name="Radolfova-Krizova L."/>
            <person name="Higgins P.G."/>
            <person name="Spanelova P."/>
        </authorList>
    </citation>
    <scope>NUCLEOTIDE SEQUENCE [LARGE SCALE GENOMIC DNA]</scope>
    <source>
        <strain evidence="9 10">ANC 5380</strain>
    </source>
</reference>
<keyword evidence="1 6" id="KW-0645">Protease</keyword>
<evidence type="ECO:0000313" key="10">
    <source>
        <dbReference type="Proteomes" id="UP000569202"/>
    </source>
</evidence>
<keyword evidence="5 6" id="KW-0482">Metalloprotease</keyword>
<proteinExistence type="inferred from homology"/>
<dbReference type="Proteomes" id="UP000569202">
    <property type="component" value="Unassembled WGS sequence"/>
</dbReference>
<feature type="signal peptide" evidence="7">
    <location>
        <begin position="1"/>
        <end position="26"/>
    </location>
</feature>
<sequence length="272" mass="29782">MYLNLKKSIFCSALIASVLTMSGCLSTTNTGTLGSERKQFLLMPAAQWEQQSLTAYSEIIGSAKNERKVVSNAQVNRVTKRLIPMASHFRADSANWKWEVNTIKSSELNAFCVAGGKIVVYTGIIEKLKLTDDELAAIIGHEMAHALREHGRERASMNVVTSLGLKYGSSALGLSGTGQQVAEMATKYGLTLPNSRKHENEADLVGLEIMARAGYNPNAAVVVWKKMAVATNNKGKTTEFLSTHPAPVSRIESIQQTIPQVMPYYKAYKVKK</sequence>
<keyword evidence="7" id="KW-0732">Signal</keyword>
<dbReference type="PANTHER" id="PTHR22726">
    <property type="entry name" value="METALLOENDOPEPTIDASE OMA1"/>
    <property type="match status" value="1"/>
</dbReference>
<organism evidence="9 10">
    <name type="scientific">Acinetobacter terrae</name>
    <dbReference type="NCBI Taxonomy" id="2731247"/>
    <lineage>
        <taxon>Bacteria</taxon>
        <taxon>Pseudomonadati</taxon>
        <taxon>Pseudomonadota</taxon>
        <taxon>Gammaproteobacteria</taxon>
        <taxon>Moraxellales</taxon>
        <taxon>Moraxellaceae</taxon>
        <taxon>Acinetobacter</taxon>
        <taxon>Acinetobacter Taxon 24</taxon>
    </lineage>
</organism>
<evidence type="ECO:0000259" key="8">
    <source>
        <dbReference type="Pfam" id="PF01435"/>
    </source>
</evidence>
<gene>
    <name evidence="9" type="ORF">HLH17_06655</name>
</gene>
<dbReference type="InterPro" id="IPR001915">
    <property type="entry name" value="Peptidase_M48"/>
</dbReference>
<comment type="cofactor">
    <cofactor evidence="6">
        <name>Zn(2+)</name>
        <dbReference type="ChEBI" id="CHEBI:29105"/>
    </cofactor>
    <text evidence="6">Binds 1 zinc ion per subunit.</text>
</comment>
<evidence type="ECO:0000256" key="3">
    <source>
        <dbReference type="ARBA" id="ARBA00022801"/>
    </source>
</evidence>
<dbReference type="PROSITE" id="PS51257">
    <property type="entry name" value="PROKAR_LIPOPROTEIN"/>
    <property type="match status" value="1"/>
</dbReference>
<evidence type="ECO:0000256" key="4">
    <source>
        <dbReference type="ARBA" id="ARBA00022833"/>
    </source>
</evidence>
<evidence type="ECO:0000256" key="2">
    <source>
        <dbReference type="ARBA" id="ARBA00022723"/>
    </source>
</evidence>
<comment type="similarity">
    <text evidence="6">Belongs to the peptidase M48 family.</text>
</comment>
<keyword evidence="2" id="KW-0479">Metal-binding</keyword>
<dbReference type="EMBL" id="JABERL010000018">
    <property type="protein sequence ID" value="NNH77355.1"/>
    <property type="molecule type" value="Genomic_DNA"/>
</dbReference>
<protein>
    <submittedName>
        <fullName evidence="9">M48 family metallopeptidase</fullName>
    </submittedName>
</protein>
<feature type="domain" description="Peptidase M48" evidence="8">
    <location>
        <begin position="72"/>
        <end position="257"/>
    </location>
</feature>
<dbReference type="Pfam" id="PF01435">
    <property type="entry name" value="Peptidase_M48"/>
    <property type="match status" value="1"/>
</dbReference>
<feature type="chain" id="PRO_5031502783" evidence="7">
    <location>
        <begin position="27"/>
        <end position="272"/>
    </location>
</feature>
<dbReference type="AlphaFoldDB" id="A0A7Y2REM0"/>
<dbReference type="GO" id="GO:0046872">
    <property type="term" value="F:metal ion binding"/>
    <property type="evidence" value="ECO:0007669"/>
    <property type="project" value="UniProtKB-KW"/>
</dbReference>
<keyword evidence="3 6" id="KW-0378">Hydrolase</keyword>